<gene>
    <name evidence="4" type="ORF">FIM25_06955</name>
</gene>
<evidence type="ECO:0000313" key="4">
    <source>
        <dbReference type="EMBL" id="TYT75124.1"/>
    </source>
</evidence>
<dbReference type="Gene3D" id="3.40.50.300">
    <property type="entry name" value="P-loop containing nucleotide triphosphate hydrolases"/>
    <property type="match status" value="1"/>
</dbReference>
<evidence type="ECO:0000256" key="1">
    <source>
        <dbReference type="ARBA" id="ARBA00022741"/>
    </source>
</evidence>
<sequence length="55" mass="6568">MWKSENQASDRAHRIGQQRPVTIYRLVTKNTVEEKIVKMHALKRDLADSFWKVRT</sequence>
<keyword evidence="5" id="KW-1185">Reference proteome</keyword>
<dbReference type="PANTHER" id="PTHR45626">
    <property type="entry name" value="TRANSCRIPTION TERMINATION FACTOR 2-RELATED"/>
    <property type="match status" value="1"/>
</dbReference>
<organism evidence="4 5">
    <name type="scientific">Desulfobotulus mexicanus</name>
    <dbReference type="NCBI Taxonomy" id="2586642"/>
    <lineage>
        <taxon>Bacteria</taxon>
        <taxon>Pseudomonadati</taxon>
        <taxon>Thermodesulfobacteriota</taxon>
        <taxon>Desulfobacteria</taxon>
        <taxon>Desulfobacterales</taxon>
        <taxon>Desulfobacteraceae</taxon>
        <taxon>Desulfobotulus</taxon>
    </lineage>
</organism>
<dbReference type="GO" id="GO:0008094">
    <property type="term" value="F:ATP-dependent activity, acting on DNA"/>
    <property type="evidence" value="ECO:0007669"/>
    <property type="project" value="TreeGrafter"/>
</dbReference>
<keyword evidence="2" id="KW-0378">Hydrolase</keyword>
<evidence type="ECO:0000313" key="5">
    <source>
        <dbReference type="Proteomes" id="UP000321899"/>
    </source>
</evidence>
<dbReference type="RefSeq" id="WP_139447672.1">
    <property type="nucleotide sequence ID" value="NZ_VDMB01000006.1"/>
</dbReference>
<dbReference type="GO" id="GO:0006281">
    <property type="term" value="P:DNA repair"/>
    <property type="evidence" value="ECO:0007669"/>
    <property type="project" value="TreeGrafter"/>
</dbReference>
<proteinExistence type="predicted"/>
<keyword evidence="4" id="KW-0347">Helicase</keyword>
<name>A0A5Q4VBM6_9BACT</name>
<accession>A0A5Q4VBM6</accession>
<dbReference type="InterPro" id="IPR027417">
    <property type="entry name" value="P-loop_NTPase"/>
</dbReference>
<dbReference type="GO" id="GO:0016787">
    <property type="term" value="F:hydrolase activity"/>
    <property type="evidence" value="ECO:0007669"/>
    <property type="project" value="UniProtKB-KW"/>
</dbReference>
<dbReference type="GO" id="GO:0004386">
    <property type="term" value="F:helicase activity"/>
    <property type="evidence" value="ECO:0007669"/>
    <property type="project" value="UniProtKB-KW"/>
</dbReference>
<reference evidence="4 5" key="1">
    <citation type="submission" date="2019-06" db="EMBL/GenBank/DDBJ databases">
        <title>Desulfobotulus mexicanus sp. nov., a novel sulfate-reducing bacterium isolated from the sediment of an alkaline crater lake in Mexico.</title>
        <authorList>
            <person name="Hirschler-Rea A."/>
        </authorList>
    </citation>
    <scope>NUCLEOTIDE SEQUENCE [LARGE SCALE GENOMIC DNA]</scope>
    <source>
        <strain evidence="4 5">PAR22N</strain>
    </source>
</reference>
<dbReference type="InterPro" id="IPR050628">
    <property type="entry name" value="SNF2_RAD54_helicase_TF"/>
</dbReference>
<evidence type="ECO:0000256" key="2">
    <source>
        <dbReference type="ARBA" id="ARBA00022801"/>
    </source>
</evidence>
<dbReference type="EMBL" id="VDMB01000006">
    <property type="protein sequence ID" value="TYT75124.1"/>
    <property type="molecule type" value="Genomic_DNA"/>
</dbReference>
<evidence type="ECO:0000256" key="3">
    <source>
        <dbReference type="ARBA" id="ARBA00022840"/>
    </source>
</evidence>
<dbReference type="AlphaFoldDB" id="A0A5Q4VBM6"/>
<dbReference type="SUPFAM" id="SSF52540">
    <property type="entry name" value="P-loop containing nucleoside triphosphate hydrolases"/>
    <property type="match status" value="1"/>
</dbReference>
<keyword evidence="1" id="KW-0547">Nucleotide-binding</keyword>
<dbReference type="GO" id="GO:0005524">
    <property type="term" value="F:ATP binding"/>
    <property type="evidence" value="ECO:0007669"/>
    <property type="project" value="UniProtKB-KW"/>
</dbReference>
<comment type="caution">
    <text evidence="4">The sequence shown here is derived from an EMBL/GenBank/DDBJ whole genome shotgun (WGS) entry which is preliminary data.</text>
</comment>
<keyword evidence="3" id="KW-0067">ATP-binding</keyword>
<protein>
    <submittedName>
        <fullName evidence="4">DEAD/DEAH box helicase</fullName>
    </submittedName>
</protein>
<dbReference type="OrthoDB" id="18878at2"/>
<dbReference type="Proteomes" id="UP000321899">
    <property type="component" value="Unassembled WGS sequence"/>
</dbReference>